<organism evidence="1 2">
    <name type="scientific">Octadecabacter ascidiaceicola</name>
    <dbReference type="NCBI Taxonomy" id="1655543"/>
    <lineage>
        <taxon>Bacteria</taxon>
        <taxon>Pseudomonadati</taxon>
        <taxon>Pseudomonadota</taxon>
        <taxon>Alphaproteobacteria</taxon>
        <taxon>Rhodobacterales</taxon>
        <taxon>Roseobacteraceae</taxon>
        <taxon>Octadecabacter</taxon>
    </lineage>
</organism>
<evidence type="ECO:0000313" key="2">
    <source>
        <dbReference type="Proteomes" id="UP000203464"/>
    </source>
</evidence>
<evidence type="ECO:0000313" key="1">
    <source>
        <dbReference type="EMBL" id="SMX39184.1"/>
    </source>
</evidence>
<reference evidence="2" key="1">
    <citation type="submission" date="2017-05" db="EMBL/GenBank/DDBJ databases">
        <authorList>
            <person name="Rodrigo-Torres L."/>
            <person name="Arahal R. D."/>
            <person name="Lucena T."/>
        </authorList>
    </citation>
    <scope>NUCLEOTIDE SEQUENCE [LARGE SCALE GENOMIC DNA]</scope>
    <source>
        <strain evidence="2">CECT 8868</strain>
    </source>
</reference>
<dbReference type="EMBL" id="FXYD01000003">
    <property type="protein sequence ID" value="SMX39184.1"/>
    <property type="molecule type" value="Genomic_DNA"/>
</dbReference>
<gene>
    <name evidence="1" type="ORF">OCA8868_01875</name>
</gene>
<dbReference type="Proteomes" id="UP000203464">
    <property type="component" value="Unassembled WGS sequence"/>
</dbReference>
<keyword evidence="2" id="KW-1185">Reference proteome</keyword>
<sequence>MRYIIPAAIVGITVAAAARADTEYSAMIRDLGLSQTKDALMEVSNPTPSDRFALGGVHFLSVVEEALQTQYRVGVNQQMAEMSGLPFLRLPVAQNPSPEGFYPEVIEDIFTAALTDLDGALAQLDEISDGDDIGVVINTADIWFDINMNGTYDTGENLFEVAGGDLNRGLETDFTPPVVRFDTSDAAWLSAYAHLLSGVSEAILAVGPTEAIERVTTSAAEFNAMGRDGRDYMMFYDEDRWLDMAAMFIHAIEGPVDVDRSRAAHAHLLGMIQDNKVFWDRVSRETDNDREWIPNKNQQSALPIPFPTNLGDQWRNVLTEAEMMLNGELLIPHWRLPGGMGIDLEAFMQNPPELDIFALIQGESILPYVERGPEMSGQAWRSFERMVGGDAAFYAIILN</sequence>
<dbReference type="AlphaFoldDB" id="A0A238K9V1"/>
<dbReference type="RefSeq" id="WP_093996305.1">
    <property type="nucleotide sequence ID" value="NZ_FXYD01000003.1"/>
</dbReference>
<proteinExistence type="predicted"/>
<dbReference type="OrthoDB" id="9815249at2"/>
<protein>
    <submittedName>
        <fullName evidence="1">Uncharacterized protein</fullName>
    </submittedName>
</protein>
<name>A0A238K9V1_9RHOB</name>
<accession>A0A238K9V1</accession>